<organism evidence="2 3">
    <name type="scientific">Bugula neritina</name>
    <name type="common">Brown bryozoan</name>
    <name type="synonym">Sertularia neritina</name>
    <dbReference type="NCBI Taxonomy" id="10212"/>
    <lineage>
        <taxon>Eukaryota</taxon>
        <taxon>Metazoa</taxon>
        <taxon>Spiralia</taxon>
        <taxon>Lophotrochozoa</taxon>
        <taxon>Bryozoa</taxon>
        <taxon>Gymnolaemata</taxon>
        <taxon>Cheilostomatida</taxon>
        <taxon>Flustrina</taxon>
        <taxon>Buguloidea</taxon>
        <taxon>Bugulidae</taxon>
        <taxon>Bugula</taxon>
    </lineage>
</organism>
<name>A0A7J7JMF3_BUGNE</name>
<comment type="caution">
    <text evidence="2">The sequence shown here is derived from an EMBL/GenBank/DDBJ whole genome shotgun (WGS) entry which is preliminary data.</text>
</comment>
<evidence type="ECO:0000313" key="3">
    <source>
        <dbReference type="Proteomes" id="UP000593567"/>
    </source>
</evidence>
<proteinExistence type="predicted"/>
<dbReference type="Proteomes" id="UP000593567">
    <property type="component" value="Unassembled WGS sequence"/>
</dbReference>
<feature type="compositionally biased region" description="Low complexity" evidence="1">
    <location>
        <begin position="74"/>
        <end position="115"/>
    </location>
</feature>
<reference evidence="2" key="1">
    <citation type="submission" date="2020-06" db="EMBL/GenBank/DDBJ databases">
        <title>Draft genome of Bugula neritina, a colonial animal packing powerful symbionts and potential medicines.</title>
        <authorList>
            <person name="Rayko M."/>
        </authorList>
    </citation>
    <scope>NUCLEOTIDE SEQUENCE [LARGE SCALE GENOMIC DNA]</scope>
    <source>
        <strain evidence="2">Kwan_BN1</strain>
    </source>
</reference>
<evidence type="ECO:0000256" key="1">
    <source>
        <dbReference type="SAM" id="MobiDB-lite"/>
    </source>
</evidence>
<protein>
    <submittedName>
        <fullName evidence="2">Uncharacterized protein</fullName>
    </submittedName>
</protein>
<gene>
    <name evidence="2" type="ORF">EB796_014895</name>
</gene>
<dbReference type="EMBL" id="VXIV02002204">
    <property type="protein sequence ID" value="KAF6026794.1"/>
    <property type="molecule type" value="Genomic_DNA"/>
</dbReference>
<dbReference type="AlphaFoldDB" id="A0A7J7JMF3"/>
<feature type="region of interest" description="Disordered" evidence="1">
    <location>
        <begin position="68"/>
        <end position="119"/>
    </location>
</feature>
<evidence type="ECO:0000313" key="2">
    <source>
        <dbReference type="EMBL" id="KAF6026794.1"/>
    </source>
</evidence>
<sequence length="143" mass="15868">MHCVNFIIELKDEVSTINIKNIKIHDIRVENIKERTLREDVMYNEKVVSSSQSEYGVIYIYRATESKSTHLEHATTTSSAASSTTTTASESSATARTSAATKSSSTATSAATTESCNMTSHMRQQANSWSKYKYHQSFPSIIT</sequence>
<accession>A0A7J7JMF3</accession>
<keyword evidence="3" id="KW-1185">Reference proteome</keyword>